<evidence type="ECO:0000256" key="2">
    <source>
        <dbReference type="ARBA" id="ARBA00023002"/>
    </source>
</evidence>
<feature type="domain" description="Transketolase-like pyrimidine-binding" evidence="4">
    <location>
        <begin position="7"/>
        <end position="182"/>
    </location>
</feature>
<keyword evidence="2 5" id="KW-0560">Oxidoreductase</keyword>
<organism evidence="5 6">
    <name type="scientific">Nocardioides soli</name>
    <dbReference type="NCBI Taxonomy" id="1036020"/>
    <lineage>
        <taxon>Bacteria</taxon>
        <taxon>Bacillati</taxon>
        <taxon>Actinomycetota</taxon>
        <taxon>Actinomycetes</taxon>
        <taxon>Propionibacteriales</taxon>
        <taxon>Nocardioidaceae</taxon>
        <taxon>Nocardioides</taxon>
    </lineage>
</organism>
<name>A0A7W4VW41_9ACTN</name>
<evidence type="ECO:0000259" key="4">
    <source>
        <dbReference type="SMART" id="SM00861"/>
    </source>
</evidence>
<dbReference type="GO" id="GO:0004739">
    <property type="term" value="F:pyruvate dehydrogenase (acetyl-transferring) activity"/>
    <property type="evidence" value="ECO:0007669"/>
    <property type="project" value="UniProtKB-EC"/>
</dbReference>
<dbReference type="CDD" id="cd07036">
    <property type="entry name" value="TPP_PYR_E1-PDHc-beta_like"/>
    <property type="match status" value="1"/>
</dbReference>
<dbReference type="InterPro" id="IPR009014">
    <property type="entry name" value="Transketo_C/PFOR_II"/>
</dbReference>
<dbReference type="NCBIfam" id="NF006667">
    <property type="entry name" value="PRK09212.1"/>
    <property type="match status" value="1"/>
</dbReference>
<sequence length="329" mass="35628">MTETKPITYAWAINHAIDEEMERDPAVFLMGQDVGRMGGVFGLTRGLFDKYGAERVRDVSIVEHLVVGGAVGAAMGGLRPIAEVQFADFLLLAGDESFHKMAKWRYMHGGRLSVPMVVRAPCGIQGGVGAEHSQSPEGHYWHTPGVKIAVPSNPADAKGLLKSAIRDDNPVIYFENRRLYRNKGVVSPDPDLLVPFGRGTVARPGSDVTVVAWSAMVPAALEAAEVLEREEISVEIIDPRTLVPFDMETVAASVRKTSRLLVLHEASLTAGPGAEIAARAADELFELLDAPVKRLAGADIPIPQNMALEPFCFPQTDEIVSAVRDLAKW</sequence>
<dbReference type="Gene3D" id="3.40.50.920">
    <property type="match status" value="1"/>
</dbReference>
<dbReference type="Pfam" id="PF02779">
    <property type="entry name" value="Transket_pyr"/>
    <property type="match status" value="1"/>
</dbReference>
<dbReference type="InterPro" id="IPR029061">
    <property type="entry name" value="THDP-binding"/>
</dbReference>
<dbReference type="EMBL" id="JACHWR010000002">
    <property type="protein sequence ID" value="MBB3042849.1"/>
    <property type="molecule type" value="Genomic_DNA"/>
</dbReference>
<comment type="cofactor">
    <cofactor evidence="1">
        <name>thiamine diphosphate</name>
        <dbReference type="ChEBI" id="CHEBI:58937"/>
    </cofactor>
</comment>
<keyword evidence="5" id="KW-0670">Pyruvate</keyword>
<dbReference type="FunFam" id="3.40.50.920:FF:000001">
    <property type="entry name" value="Pyruvate dehydrogenase E1 beta subunit"/>
    <property type="match status" value="1"/>
</dbReference>
<dbReference type="Gene3D" id="3.40.50.970">
    <property type="match status" value="1"/>
</dbReference>
<comment type="caution">
    <text evidence="5">The sequence shown here is derived from an EMBL/GenBank/DDBJ whole genome shotgun (WGS) entry which is preliminary data.</text>
</comment>
<evidence type="ECO:0000256" key="3">
    <source>
        <dbReference type="ARBA" id="ARBA00023052"/>
    </source>
</evidence>
<evidence type="ECO:0000313" key="6">
    <source>
        <dbReference type="Proteomes" id="UP000589626"/>
    </source>
</evidence>
<dbReference type="FunFam" id="3.40.50.970:FF:000001">
    <property type="entry name" value="Pyruvate dehydrogenase E1 beta subunit"/>
    <property type="match status" value="1"/>
</dbReference>
<dbReference type="InterPro" id="IPR033248">
    <property type="entry name" value="Transketolase_C"/>
</dbReference>
<dbReference type="InterPro" id="IPR005475">
    <property type="entry name" value="Transketolase-like_Pyr-bd"/>
</dbReference>
<dbReference type="SUPFAM" id="SSF52922">
    <property type="entry name" value="TK C-terminal domain-like"/>
    <property type="match status" value="1"/>
</dbReference>
<evidence type="ECO:0000313" key="5">
    <source>
        <dbReference type="EMBL" id="MBB3042849.1"/>
    </source>
</evidence>
<gene>
    <name evidence="5" type="ORF">FHU40_002667</name>
</gene>
<dbReference type="PANTHER" id="PTHR43257:SF2">
    <property type="entry name" value="PYRUVATE DEHYDROGENASE E1 COMPONENT SUBUNIT BETA"/>
    <property type="match status" value="1"/>
</dbReference>
<dbReference type="Proteomes" id="UP000589626">
    <property type="component" value="Unassembled WGS sequence"/>
</dbReference>
<protein>
    <submittedName>
        <fullName evidence="5">Pyruvate dehydrogenase E1 component beta subunit</fullName>
        <ecNumber evidence="5">1.2.4.1</ecNumber>
    </submittedName>
</protein>
<proteinExistence type="predicted"/>
<evidence type="ECO:0000256" key="1">
    <source>
        <dbReference type="ARBA" id="ARBA00001964"/>
    </source>
</evidence>
<dbReference type="EC" id="1.2.4.1" evidence="5"/>
<dbReference type="GO" id="GO:0000287">
    <property type="term" value="F:magnesium ion binding"/>
    <property type="evidence" value="ECO:0007669"/>
    <property type="project" value="UniProtKB-ARBA"/>
</dbReference>
<accession>A0A7W4VW41</accession>
<keyword evidence="6" id="KW-1185">Reference proteome</keyword>
<dbReference type="SMART" id="SM00861">
    <property type="entry name" value="Transket_pyr"/>
    <property type="match status" value="1"/>
</dbReference>
<keyword evidence="3" id="KW-0786">Thiamine pyrophosphate</keyword>
<reference evidence="5 6" key="1">
    <citation type="submission" date="2020-08" db="EMBL/GenBank/DDBJ databases">
        <title>Sequencing the genomes of 1000 actinobacteria strains.</title>
        <authorList>
            <person name="Klenk H.-P."/>
        </authorList>
    </citation>
    <scope>NUCLEOTIDE SEQUENCE [LARGE SCALE GENOMIC DNA]</scope>
    <source>
        <strain evidence="5 6">DSM 105498</strain>
    </source>
</reference>
<dbReference type="PANTHER" id="PTHR43257">
    <property type="entry name" value="PYRUVATE DEHYDROGENASE E1 COMPONENT BETA SUBUNIT"/>
    <property type="match status" value="1"/>
</dbReference>
<dbReference type="SUPFAM" id="SSF52518">
    <property type="entry name" value="Thiamin diphosphate-binding fold (THDP-binding)"/>
    <property type="match status" value="1"/>
</dbReference>
<dbReference type="RefSeq" id="WP_183592768.1">
    <property type="nucleotide sequence ID" value="NZ_JACHWR010000002.1"/>
</dbReference>
<dbReference type="Pfam" id="PF02780">
    <property type="entry name" value="Transketolase_C"/>
    <property type="match status" value="1"/>
</dbReference>
<dbReference type="AlphaFoldDB" id="A0A7W4VW41"/>